<reference evidence="2 3" key="1">
    <citation type="submission" date="2020-08" db="EMBL/GenBank/DDBJ databases">
        <title>Genome sequence of Pedobacter roseus KACC 11594T.</title>
        <authorList>
            <person name="Hyun D.-W."/>
            <person name="Bae J.-W."/>
        </authorList>
    </citation>
    <scope>NUCLEOTIDE SEQUENCE [LARGE SCALE GENOMIC DNA]</scope>
    <source>
        <strain evidence="2 3">KACC 11594</strain>
    </source>
</reference>
<dbReference type="InterPro" id="IPR025948">
    <property type="entry name" value="HTH-like_dom"/>
</dbReference>
<evidence type="ECO:0000313" key="3">
    <source>
        <dbReference type="Proteomes" id="UP000515806"/>
    </source>
</evidence>
<gene>
    <name evidence="2" type="ORF">H9L23_20115</name>
</gene>
<dbReference type="Proteomes" id="UP000515806">
    <property type="component" value="Chromosome"/>
</dbReference>
<feature type="domain" description="HTH-like" evidence="1">
    <location>
        <begin position="27"/>
        <end position="82"/>
    </location>
</feature>
<dbReference type="KEGG" id="proe:H9L23_20115"/>
<proteinExistence type="predicted"/>
<evidence type="ECO:0000313" key="2">
    <source>
        <dbReference type="EMBL" id="QNN41399.1"/>
    </source>
</evidence>
<protein>
    <submittedName>
        <fullName evidence="2">Transposase</fullName>
    </submittedName>
</protein>
<dbReference type="EMBL" id="CP060723">
    <property type="protein sequence ID" value="QNN41399.1"/>
    <property type="molecule type" value="Genomic_DNA"/>
</dbReference>
<dbReference type="Pfam" id="PF13276">
    <property type="entry name" value="HTH_21"/>
    <property type="match status" value="1"/>
</dbReference>
<dbReference type="AlphaFoldDB" id="A0A7G9QDH4"/>
<evidence type="ECO:0000259" key="1">
    <source>
        <dbReference type="Pfam" id="PF13276"/>
    </source>
</evidence>
<accession>A0A7G9QDH4</accession>
<keyword evidence="3" id="KW-1185">Reference proteome</keyword>
<organism evidence="2 3">
    <name type="scientific">Pedobacter roseus</name>
    <dbReference type="NCBI Taxonomy" id="336820"/>
    <lineage>
        <taxon>Bacteria</taxon>
        <taxon>Pseudomonadati</taxon>
        <taxon>Bacteroidota</taxon>
        <taxon>Sphingobacteriia</taxon>
        <taxon>Sphingobacteriales</taxon>
        <taxon>Sphingobacteriaceae</taxon>
        <taxon>Pedobacter</taxon>
    </lineage>
</organism>
<sequence>MLLQAADMARSTFYYHIQKNKKADKYDHLKIQIKNLYDQHKGRLGYRRMVYALRELGFHLNDKTVLRLMKSMGLKSVIRVKKYKTYRGSSVKWPRMYCSVTLEQIGLSKNGQQMLQSLK</sequence>
<name>A0A7G9QDH4_9SPHI</name>